<proteinExistence type="predicted"/>
<accession>F0U8J0</accession>
<dbReference type="Pfam" id="PF21547">
    <property type="entry name" value="TTI1"/>
    <property type="match status" value="1"/>
</dbReference>
<dbReference type="Gene3D" id="1.25.10.10">
    <property type="entry name" value="Leucine-rich Repeat Variant"/>
    <property type="match status" value="1"/>
</dbReference>
<feature type="compositionally biased region" description="Basic and acidic residues" evidence="1">
    <location>
        <begin position="1074"/>
        <end position="1088"/>
    </location>
</feature>
<dbReference type="Pfam" id="PF24173">
    <property type="entry name" value="TPR_TTI1_N"/>
    <property type="match status" value="2"/>
</dbReference>
<reference evidence="5" key="1">
    <citation type="submission" date="2008-07" db="EMBL/GenBank/DDBJ databases">
        <title>Annotation of Ajellomyces capsulatus strain H88.</title>
        <authorList>
            <person name="Champion M."/>
            <person name="Cuomo C."/>
            <person name="Ma L.-J."/>
            <person name="Henn M.R."/>
            <person name="Sil A."/>
            <person name="Goldman B."/>
            <person name="Young S.K."/>
            <person name="Kodira C.D."/>
            <person name="Zeng Q."/>
            <person name="Koehrsen M."/>
            <person name="Alvarado L."/>
            <person name="Berlin A."/>
            <person name="Borenstein D."/>
            <person name="Chen Z."/>
            <person name="Engels R."/>
            <person name="Freedman E."/>
            <person name="Gellesch M."/>
            <person name="Goldberg J."/>
            <person name="Griggs A."/>
            <person name="Gujja S."/>
            <person name="Heiman D."/>
            <person name="Hepburn T."/>
            <person name="Howarth C."/>
            <person name="Jen D."/>
            <person name="Larson L."/>
            <person name="Lewis B."/>
            <person name="Mehta T."/>
            <person name="Park D."/>
            <person name="Pearson M."/>
            <person name="Roberts A."/>
            <person name="Saif S."/>
            <person name="Shea T."/>
            <person name="Shenoy N."/>
            <person name="Sisk P."/>
            <person name="Stolte C."/>
            <person name="Sykes S."/>
            <person name="Walk T."/>
            <person name="White J."/>
            <person name="Yandava C."/>
            <person name="Klein B."/>
            <person name="McEwen J.G."/>
            <person name="Puccia R."/>
            <person name="Goldman G.H."/>
            <person name="Felipe M.S."/>
            <person name="Nino-Vega G."/>
            <person name="San-Blas G."/>
            <person name="Taylor J."/>
            <person name="Mendoza L."/>
            <person name="Galagan J."/>
            <person name="Nusbaum C."/>
            <person name="Birren B."/>
        </authorList>
    </citation>
    <scope>NUCLEOTIDE SEQUENCE [LARGE SCALE GENOMIC DNA]</scope>
    <source>
        <strain evidence="5">H88</strain>
    </source>
</reference>
<dbReference type="AlphaFoldDB" id="F0U8J0"/>
<feature type="compositionally biased region" description="Polar residues" evidence="1">
    <location>
        <begin position="968"/>
        <end position="980"/>
    </location>
</feature>
<dbReference type="InterPro" id="IPR049362">
    <property type="entry name" value="TTI1_rpt"/>
</dbReference>
<evidence type="ECO:0000313" key="4">
    <source>
        <dbReference type="EMBL" id="EGC41740.1"/>
    </source>
</evidence>
<dbReference type="OrthoDB" id="6781668at2759"/>
<feature type="compositionally biased region" description="Polar residues" evidence="1">
    <location>
        <begin position="1159"/>
        <end position="1171"/>
    </location>
</feature>
<dbReference type="InterPro" id="IPR011989">
    <property type="entry name" value="ARM-like"/>
</dbReference>
<dbReference type="Pfam" id="PF24181">
    <property type="entry name" value="TPR_TTI1_C"/>
    <property type="match status" value="1"/>
</dbReference>
<dbReference type="Proteomes" id="UP000008142">
    <property type="component" value="Unassembled WGS sequence"/>
</dbReference>
<evidence type="ECO:0000259" key="3">
    <source>
        <dbReference type="Pfam" id="PF24181"/>
    </source>
</evidence>
<feature type="compositionally biased region" description="Basic and acidic residues" evidence="1">
    <location>
        <begin position="953"/>
        <end position="967"/>
    </location>
</feature>
<evidence type="ECO:0000259" key="2">
    <source>
        <dbReference type="Pfam" id="PF24173"/>
    </source>
</evidence>
<dbReference type="OMA" id="CESVSMA"/>
<feature type="region of interest" description="Disordered" evidence="1">
    <location>
        <begin position="953"/>
        <end position="1015"/>
    </location>
</feature>
<dbReference type="InterPro" id="IPR052587">
    <property type="entry name" value="TELO2-interacting_protein_1"/>
</dbReference>
<dbReference type="InterPro" id="IPR057566">
    <property type="entry name" value="TPR_TTI1_N"/>
</dbReference>
<feature type="region of interest" description="Disordered" evidence="1">
    <location>
        <begin position="1074"/>
        <end position="1094"/>
    </location>
</feature>
<sequence>MQDACVSMLGPTASRSVAGKFVPSEKLFQHGDTGIMMWSSFGALDIFYIRTSRCRNPLSLKGDHPSIKKLRPPCVELSSVGLKFRGDLATSKDVLRALEPLHTMLLEVASEYGLDEKLAEYAFFPLSHIFNETQRVSVRCLELALRCLQILIEKGWRQNLSVKMGKQLLILLTIIAGGPPTQIRDRNQRKPESEELTVAAFDCIATPTTQMRRSYQVLCCCIQALTEMLKAVLNDTNVSAPTPQKTDAKTQPGGNTLVLDDSWLNATASQVKLALGNVIQLRTHDRHDVRHSLLELCLMVIEQCPKSLGDSLSMMVETVVVLAEYDTDRPANDAYVALKHLTISSSRVLDLLKSNMYTWTIALPRMMQSNNDAAKQRAIRQISTAFQVLSQTQPSLNILDDTLATSLCESVSMAIRSTSTAPQPLPSFAATGSELRIVDGERQSISFQPVLLDHRSHRRTLSELQFMISKLSATDTSLSMASSMLKKIYGSSGDDLLAPFWLTLSLIKCVPADLASMDDMIDLDSDSPSRSAIIEELYSISLPILTDLSTANPHDWRLPALALEAIALQAQQLGETFRPELIDTLYPVLQLMGSSNPNMQNHAVTCLDILTAACRYPNTSSMLVDNVDYLVNSVSLKLNTFDISPQAPQVLLMMTRLCGASLIPYLDDLVGSIFTVLDAFHGYPKLVELLFSVLGAIVDEGAKKPAQLAITGSDTNEPVNHRKRPLKSRRISDIANEFQKQREKRARASELEAGDSLEKEYHPRRPWASERDGLRLMDEDESDIGSESEGLPPPTTEEKTLSRSHTLLLNIAKSIPPHLSSPSPFLRRSLLTILTRALPILAHDENTFLPLINDLWPSVSARITTPQTLSPNSAALTTPHTGPAQTRNSPASIDESGIQEEAFVISASCSAIGAMCEGAGDFMASRIEHEFPRWKKLYLRAWERVRQDSERAAERQRQRIEQQEHLNSRTVSGMESLTPDTDSKTKIPDSTTSVTARSKPPPPPPPPPSTKSFTPHNSLFQALTRLFTTILHSVYLSADIRDEIFECLGTAISFFQPDYYFTYAWREHTESNDEKQIGKTAGEPRAEATSRTGNRTRTEEFAQAIQAMHVLNADLTWFIFEKGRQSRGGIDDGNGDAVDRLARVGRNIERRIADMLRSQLHSQSDSPTQGELRSAGSRGSWRLAEVIGAF</sequence>
<dbReference type="VEuPathDB" id="FungiDB:I7I53_07271"/>
<dbReference type="SUPFAM" id="SSF48371">
    <property type="entry name" value="ARM repeat"/>
    <property type="match status" value="1"/>
</dbReference>
<protein>
    <submittedName>
        <fullName evidence="4">HEAT repeat protein</fullName>
    </submittedName>
</protein>
<dbReference type="STRING" id="544711.F0U8J0"/>
<evidence type="ECO:0000256" key="1">
    <source>
        <dbReference type="SAM" id="MobiDB-lite"/>
    </source>
</evidence>
<dbReference type="PANTHER" id="PTHR18460">
    <property type="entry name" value="TEL2 INTERACTING PROTEIN 1 TTI1 FAMILY MEMBER"/>
    <property type="match status" value="1"/>
</dbReference>
<feature type="compositionally biased region" description="Pro residues" evidence="1">
    <location>
        <begin position="999"/>
        <end position="1009"/>
    </location>
</feature>
<dbReference type="EMBL" id="DS990636">
    <property type="protein sequence ID" value="EGC41740.1"/>
    <property type="molecule type" value="Genomic_DNA"/>
</dbReference>
<evidence type="ECO:0000313" key="5">
    <source>
        <dbReference type="Proteomes" id="UP000008142"/>
    </source>
</evidence>
<organism evidence="5">
    <name type="scientific">Ajellomyces capsulatus (strain H88)</name>
    <name type="common">Darling's disease fungus</name>
    <name type="synonym">Histoplasma capsulatum</name>
    <dbReference type="NCBI Taxonomy" id="544711"/>
    <lineage>
        <taxon>Eukaryota</taxon>
        <taxon>Fungi</taxon>
        <taxon>Dikarya</taxon>
        <taxon>Ascomycota</taxon>
        <taxon>Pezizomycotina</taxon>
        <taxon>Eurotiomycetes</taxon>
        <taxon>Eurotiomycetidae</taxon>
        <taxon>Onygenales</taxon>
        <taxon>Ajellomycetaceae</taxon>
        <taxon>Histoplasma</taxon>
    </lineage>
</organism>
<feature type="region of interest" description="Disordered" evidence="1">
    <location>
        <begin position="867"/>
        <end position="890"/>
    </location>
</feature>
<feature type="region of interest" description="Disordered" evidence="1">
    <location>
        <begin position="1157"/>
        <end position="1176"/>
    </location>
</feature>
<dbReference type="HOGENOM" id="CLU_005544_0_0_1"/>
<feature type="domain" description="TTI1 C-terminal TPR" evidence="3">
    <location>
        <begin position="738"/>
        <end position="868"/>
    </location>
</feature>
<dbReference type="GO" id="GO:0005737">
    <property type="term" value="C:cytoplasm"/>
    <property type="evidence" value="ECO:0007669"/>
    <property type="project" value="TreeGrafter"/>
</dbReference>
<dbReference type="PANTHER" id="PTHR18460:SF3">
    <property type="entry name" value="TELO2-INTERACTING PROTEIN 1 HOMOLOG"/>
    <property type="match status" value="1"/>
</dbReference>
<name>F0U8J0_AJEC8</name>
<feature type="domain" description="TTI1 N-terminal TPR" evidence="2">
    <location>
        <begin position="208"/>
        <end position="325"/>
    </location>
</feature>
<dbReference type="InterPro" id="IPR016024">
    <property type="entry name" value="ARM-type_fold"/>
</dbReference>
<feature type="domain" description="TTI1 N-terminal TPR" evidence="2">
    <location>
        <begin position="68"/>
        <end position="205"/>
    </location>
</feature>
<feature type="compositionally biased region" description="Basic and acidic residues" evidence="1">
    <location>
        <begin position="746"/>
        <end position="777"/>
    </location>
</feature>
<gene>
    <name evidence="4" type="ORF">HCEG_01102</name>
</gene>
<feature type="region of interest" description="Disordered" evidence="1">
    <location>
        <begin position="737"/>
        <end position="799"/>
    </location>
</feature>
<dbReference type="InterPro" id="IPR057567">
    <property type="entry name" value="TPR_TTI1_C"/>
</dbReference>